<dbReference type="Pfam" id="PF17415">
    <property type="entry name" value="NigD_C"/>
    <property type="match status" value="1"/>
</dbReference>
<feature type="domain" description="NigD-like N-terminal OB" evidence="2">
    <location>
        <begin position="41"/>
        <end position="82"/>
    </location>
</feature>
<evidence type="ECO:0000256" key="1">
    <source>
        <dbReference type="SAM" id="SignalP"/>
    </source>
</evidence>
<feature type="domain" description="NigD-like C-terminal" evidence="3">
    <location>
        <begin position="124"/>
        <end position="228"/>
    </location>
</feature>
<proteinExistence type="predicted"/>
<organism evidence="4 5">
    <name type="scientific">Segatella cerevisiae</name>
    <dbReference type="NCBI Taxonomy" id="2053716"/>
    <lineage>
        <taxon>Bacteria</taxon>
        <taxon>Pseudomonadati</taxon>
        <taxon>Bacteroidota</taxon>
        <taxon>Bacteroidia</taxon>
        <taxon>Bacteroidales</taxon>
        <taxon>Prevotellaceae</taxon>
        <taxon>Segatella</taxon>
    </lineage>
</organism>
<dbReference type="RefSeq" id="WP_252761881.1">
    <property type="nucleotide sequence ID" value="NZ_JAMXLY010000070.1"/>
</dbReference>
<comment type="caution">
    <text evidence="4">The sequence shown here is derived from an EMBL/GenBank/DDBJ whole genome shotgun (WGS) entry which is preliminary data.</text>
</comment>
<dbReference type="InterPro" id="IPR024299">
    <property type="entry name" value="NigD-like_OB_dom"/>
</dbReference>
<evidence type="ECO:0000259" key="3">
    <source>
        <dbReference type="Pfam" id="PF17415"/>
    </source>
</evidence>
<feature type="chain" id="PRO_5046702979" evidence="1">
    <location>
        <begin position="24"/>
        <end position="232"/>
    </location>
</feature>
<dbReference type="PROSITE" id="PS51257">
    <property type="entry name" value="PROKAR_LIPOPROTEIN"/>
    <property type="match status" value="1"/>
</dbReference>
<accession>A0ABT1BZL9</accession>
<dbReference type="InterPro" id="IPR035376">
    <property type="entry name" value="NigD_C"/>
</dbReference>
<keyword evidence="5" id="KW-1185">Reference proteome</keyword>
<evidence type="ECO:0000313" key="4">
    <source>
        <dbReference type="EMBL" id="MCO6026531.1"/>
    </source>
</evidence>
<evidence type="ECO:0000313" key="5">
    <source>
        <dbReference type="Proteomes" id="UP001204015"/>
    </source>
</evidence>
<dbReference type="Gene3D" id="2.60.40.2370">
    <property type="entry name" value="NigD-like, C-terminal beta sandwich domain"/>
    <property type="match status" value="1"/>
</dbReference>
<reference evidence="4 5" key="1">
    <citation type="submission" date="2022-06" db="EMBL/GenBank/DDBJ databases">
        <title>A taxonomic note on the genus Prevotella: Description of four novel genera and emended description of the genera Hallella and Xylanibacter.</title>
        <authorList>
            <person name="Hitch T.C.A."/>
        </authorList>
    </citation>
    <scope>NUCLEOTIDE SEQUENCE [LARGE SCALE GENOMIC DNA]</scope>
    <source>
        <strain evidence="4 5">DSM 100619</strain>
    </source>
</reference>
<evidence type="ECO:0000259" key="2">
    <source>
        <dbReference type="Pfam" id="PF12667"/>
    </source>
</evidence>
<name>A0ABT1BZL9_9BACT</name>
<feature type="signal peptide" evidence="1">
    <location>
        <begin position="1"/>
        <end position="23"/>
    </location>
</feature>
<dbReference type="EMBL" id="JAMXLY010000070">
    <property type="protein sequence ID" value="MCO6026531.1"/>
    <property type="molecule type" value="Genomic_DNA"/>
</dbReference>
<gene>
    <name evidence="4" type="ORF">NG821_11920</name>
</gene>
<sequence>MNRTVKFWVMGLVLLTTAFSLQSCLNDDDDDWYYDNGANALVTLKTSSKGHLLLQLDDSTLLYPVNISASPYGNKEIRALVRIRDPKDSELGNGVLSDSLRNVYVSWMDSVRTKPMARSYGVKNDSIYGNDPLEVLNSWMTVVEDGYLTVNFRTYFGDGAVHTLNLVKGDSLNVLELHQDAKGDLGGRPGDGIIAFRLDSLPDTKGKIGTFTLKWKSFDGEKSHQFKYRTRK</sequence>
<dbReference type="Pfam" id="PF12667">
    <property type="entry name" value="NigD_N"/>
    <property type="match status" value="1"/>
</dbReference>
<dbReference type="InterPro" id="IPR038143">
    <property type="entry name" value="NigD-like_C_dom_sf"/>
</dbReference>
<keyword evidence="1" id="KW-0732">Signal</keyword>
<protein>
    <submittedName>
        <fullName evidence="4">NigD-like protein</fullName>
    </submittedName>
</protein>
<dbReference type="Proteomes" id="UP001204015">
    <property type="component" value="Unassembled WGS sequence"/>
</dbReference>